<dbReference type="RefSeq" id="WP_344818234.1">
    <property type="nucleotide sequence ID" value="NZ_BAABCP010000001.1"/>
</dbReference>
<gene>
    <name evidence="6" type="ORF">GCM10022383_08160</name>
</gene>
<comment type="caution">
    <text evidence="6">The sequence shown here is derived from an EMBL/GenBank/DDBJ whole genome shotgun (WGS) entry which is preliminary data.</text>
</comment>
<keyword evidence="4" id="KW-0503">Monooxygenase</keyword>
<keyword evidence="3" id="KW-0560">Oxidoreductase</keyword>
<feature type="domain" description="Luciferase-like" evidence="5">
    <location>
        <begin position="22"/>
        <end position="234"/>
    </location>
</feature>
<accession>A0ABP7MXP9</accession>
<keyword evidence="2" id="KW-0288">FMN</keyword>
<dbReference type="InterPro" id="IPR050172">
    <property type="entry name" value="SsuD_RutA_monooxygenase"/>
</dbReference>
<proteinExistence type="predicted"/>
<evidence type="ECO:0000256" key="1">
    <source>
        <dbReference type="ARBA" id="ARBA00022630"/>
    </source>
</evidence>
<dbReference type="EMBL" id="BAABCP010000001">
    <property type="protein sequence ID" value="GAA3931947.1"/>
    <property type="molecule type" value="Genomic_DNA"/>
</dbReference>
<evidence type="ECO:0000256" key="2">
    <source>
        <dbReference type="ARBA" id="ARBA00022643"/>
    </source>
</evidence>
<protein>
    <recommendedName>
        <fullName evidence="5">Luciferase-like domain-containing protein</fullName>
    </recommendedName>
</protein>
<organism evidence="6 7">
    <name type="scientific">Microbacterium soli</name>
    <dbReference type="NCBI Taxonomy" id="446075"/>
    <lineage>
        <taxon>Bacteria</taxon>
        <taxon>Bacillati</taxon>
        <taxon>Actinomycetota</taxon>
        <taxon>Actinomycetes</taxon>
        <taxon>Micrococcales</taxon>
        <taxon>Microbacteriaceae</taxon>
        <taxon>Microbacterium</taxon>
    </lineage>
</organism>
<keyword evidence="1" id="KW-0285">Flavoprotein</keyword>
<evidence type="ECO:0000259" key="5">
    <source>
        <dbReference type="Pfam" id="PF00296"/>
    </source>
</evidence>
<sequence length="327" mass="35971">MTQKETLSRLGVYLFPWGVSRPTTSEIVTSAVHADELGFGSVHVAWHFTQPDKNIDNTHNLDPLVVVPLIAQATSNVRVAINSVIFPTMHPYFWARYFANLDILSGGRAIACAALGWAPDDFRVGLSKVKERGKRFDEALALYTALCHGEEIAEPGAFWDARALALHPAPRPDLPLWVGGGAPSLERAARWAQAYNPTRLDVAAIRDEIRPRLTEAAQAHGRSVDLVVTQTCAIVLPGDSAEWQQENVWGPLESRPKDRDSTGAVIGSPQECADRISAQFEAGVDEILLEFDFHGATPSGEPVLRQMDRFVEHVLPLIDDRRGEASR</sequence>
<dbReference type="PANTHER" id="PTHR42847">
    <property type="entry name" value="ALKANESULFONATE MONOOXYGENASE"/>
    <property type="match status" value="1"/>
</dbReference>
<keyword evidence="7" id="KW-1185">Reference proteome</keyword>
<dbReference type="SUPFAM" id="SSF51679">
    <property type="entry name" value="Bacterial luciferase-like"/>
    <property type="match status" value="1"/>
</dbReference>
<evidence type="ECO:0000313" key="7">
    <source>
        <dbReference type="Proteomes" id="UP001501591"/>
    </source>
</evidence>
<name>A0ABP7MXP9_9MICO</name>
<evidence type="ECO:0000256" key="4">
    <source>
        <dbReference type="ARBA" id="ARBA00023033"/>
    </source>
</evidence>
<dbReference type="InterPro" id="IPR011251">
    <property type="entry name" value="Luciferase-like_dom"/>
</dbReference>
<reference evidence="7" key="1">
    <citation type="journal article" date="2019" name="Int. J. Syst. Evol. Microbiol.">
        <title>The Global Catalogue of Microorganisms (GCM) 10K type strain sequencing project: providing services to taxonomists for standard genome sequencing and annotation.</title>
        <authorList>
            <consortium name="The Broad Institute Genomics Platform"/>
            <consortium name="The Broad Institute Genome Sequencing Center for Infectious Disease"/>
            <person name="Wu L."/>
            <person name="Ma J."/>
        </authorList>
    </citation>
    <scope>NUCLEOTIDE SEQUENCE [LARGE SCALE GENOMIC DNA]</scope>
    <source>
        <strain evidence="7">JCM 17024</strain>
    </source>
</reference>
<dbReference type="Pfam" id="PF00296">
    <property type="entry name" value="Bac_luciferase"/>
    <property type="match status" value="1"/>
</dbReference>
<dbReference type="InterPro" id="IPR036661">
    <property type="entry name" value="Luciferase-like_sf"/>
</dbReference>
<dbReference type="PANTHER" id="PTHR42847:SF4">
    <property type="entry name" value="ALKANESULFONATE MONOOXYGENASE-RELATED"/>
    <property type="match status" value="1"/>
</dbReference>
<evidence type="ECO:0000313" key="6">
    <source>
        <dbReference type="EMBL" id="GAA3931947.1"/>
    </source>
</evidence>
<dbReference type="Gene3D" id="3.20.20.30">
    <property type="entry name" value="Luciferase-like domain"/>
    <property type="match status" value="1"/>
</dbReference>
<dbReference type="Proteomes" id="UP001501591">
    <property type="component" value="Unassembled WGS sequence"/>
</dbReference>
<evidence type="ECO:0000256" key="3">
    <source>
        <dbReference type="ARBA" id="ARBA00023002"/>
    </source>
</evidence>